<feature type="transmembrane region" description="Helical" evidence="5">
    <location>
        <begin position="45"/>
        <end position="65"/>
    </location>
</feature>
<feature type="transmembrane region" description="Helical" evidence="5">
    <location>
        <begin position="260"/>
        <end position="280"/>
    </location>
</feature>
<dbReference type="AlphaFoldDB" id="A0AA36CWE0"/>
<feature type="transmembrane region" description="Helical" evidence="5">
    <location>
        <begin position="220"/>
        <end position="248"/>
    </location>
</feature>
<keyword evidence="4 5" id="KW-0472">Membrane</keyword>
<feature type="transmembrane region" description="Helical" evidence="5">
    <location>
        <begin position="72"/>
        <end position="92"/>
    </location>
</feature>
<comment type="subcellular location">
    <subcellularLocation>
        <location evidence="1">Membrane</location>
        <topology evidence="1">Multi-pass membrane protein</topology>
    </subcellularLocation>
</comment>
<feature type="transmembrane region" description="Helical" evidence="5">
    <location>
        <begin position="415"/>
        <end position="436"/>
    </location>
</feature>
<feature type="transmembrane region" description="Helical" evidence="5">
    <location>
        <begin position="673"/>
        <end position="692"/>
    </location>
</feature>
<dbReference type="SUPFAM" id="SSF103473">
    <property type="entry name" value="MFS general substrate transporter"/>
    <property type="match status" value="3"/>
</dbReference>
<feature type="non-terminal residue" evidence="6">
    <location>
        <position position="1"/>
    </location>
</feature>
<feature type="transmembrane region" description="Helical" evidence="5">
    <location>
        <begin position="576"/>
        <end position="599"/>
    </location>
</feature>
<evidence type="ECO:0000313" key="6">
    <source>
        <dbReference type="EMBL" id="CAJ0575590.1"/>
    </source>
</evidence>
<dbReference type="GO" id="GO:0022857">
    <property type="term" value="F:transmembrane transporter activity"/>
    <property type="evidence" value="ECO:0007669"/>
    <property type="project" value="InterPro"/>
</dbReference>
<accession>A0AA36CWE0</accession>
<keyword evidence="7" id="KW-1185">Reference proteome</keyword>
<sequence length="719" mass="79746">MQSCERSTQLQHGDARQCLYAYDESTPTESGYGGTLLWSPSMQGLLFSATFYGSLVTIAISGYFADRFGPKAILFVAALDYTLMTLLGPVLAENSYWAYFGSRLIIGVGEGFVFPCINCMVARWFPQSEKSTVGAIYTSGTQIAAEVLHIPIHMNGIFTMVPFASQITSKLILGMVSDYMKRNKILDPDVSGKIFQGVSAFGSGMALFALGYIPSCESPFIALPILLAYGIFFSFAICGFFTSLISIAPPYSGTMTSISMTYATVANVSGPMLLSFIEFMGWPHKWMIIFTCASSMCMLSGVHYIYAGEAKVQEWARIKPLFSFSSHRLRIAFLLSAAFCLTVCMRVNLSLGITCMVNATAFLPLHTNTSKLKLEKPLPPACHPIDEEKIAQQDGYGLVTMCFAGYLADRYGPKITLLGAVLNCMVATLIGPIMAVRTYSGFWVSRAMLGVGQTFVFPSCNAMASKWFPPEERATIGAIYTSGVQVAAGVTSFIVAALCTSSLGWQSIFYGFAGIALLWLPAWLFFVTDEPSENRWTKKTEQQYLERSTNSKKNSQHFKDTSFPWRHILFSPTTQAIYAANFSFGYCAVWVQTFLPLYLKDQLYLPIHKNGLYTMTPFISQIIFKNVLSWVSDWLKKEKQLDPTKMGKGFQIFSAVGLITLIDFMNWPHKWTIALYTGAVLNIFSLVIFLLYGEVKIQSWAESSAVRSYRAATELQELA</sequence>
<feature type="transmembrane region" description="Helical" evidence="5">
    <location>
        <begin position="104"/>
        <end position="125"/>
    </location>
</feature>
<gene>
    <name evidence="6" type="ORF">MSPICULIGERA_LOCUS13900</name>
</gene>
<dbReference type="InterPro" id="IPR011701">
    <property type="entry name" value="MFS"/>
</dbReference>
<dbReference type="PANTHER" id="PTHR11662">
    <property type="entry name" value="SOLUTE CARRIER FAMILY 17"/>
    <property type="match status" value="1"/>
</dbReference>
<reference evidence="6" key="1">
    <citation type="submission" date="2023-06" db="EMBL/GenBank/DDBJ databases">
        <authorList>
            <person name="Delattre M."/>
        </authorList>
    </citation>
    <scope>NUCLEOTIDE SEQUENCE</scope>
    <source>
        <strain evidence="6">AF72</strain>
    </source>
</reference>
<evidence type="ECO:0008006" key="8">
    <source>
        <dbReference type="Google" id="ProtNLM"/>
    </source>
</evidence>
<evidence type="ECO:0000256" key="5">
    <source>
        <dbReference type="SAM" id="Phobius"/>
    </source>
</evidence>
<evidence type="ECO:0000256" key="3">
    <source>
        <dbReference type="ARBA" id="ARBA00022989"/>
    </source>
</evidence>
<evidence type="ECO:0000313" key="7">
    <source>
        <dbReference type="Proteomes" id="UP001177023"/>
    </source>
</evidence>
<dbReference type="InterPro" id="IPR050382">
    <property type="entry name" value="MFS_Na/Anion_cotransporter"/>
</dbReference>
<evidence type="ECO:0000256" key="4">
    <source>
        <dbReference type="ARBA" id="ARBA00023136"/>
    </source>
</evidence>
<evidence type="ECO:0000256" key="1">
    <source>
        <dbReference type="ARBA" id="ARBA00004141"/>
    </source>
</evidence>
<dbReference type="InterPro" id="IPR036259">
    <property type="entry name" value="MFS_trans_sf"/>
</dbReference>
<organism evidence="6 7">
    <name type="scientific">Mesorhabditis spiculigera</name>
    <dbReference type="NCBI Taxonomy" id="96644"/>
    <lineage>
        <taxon>Eukaryota</taxon>
        <taxon>Metazoa</taxon>
        <taxon>Ecdysozoa</taxon>
        <taxon>Nematoda</taxon>
        <taxon>Chromadorea</taxon>
        <taxon>Rhabditida</taxon>
        <taxon>Rhabditina</taxon>
        <taxon>Rhabditomorpha</taxon>
        <taxon>Rhabditoidea</taxon>
        <taxon>Rhabditidae</taxon>
        <taxon>Mesorhabditinae</taxon>
        <taxon>Mesorhabditis</taxon>
    </lineage>
</organism>
<name>A0AA36CWE0_9BILA</name>
<dbReference type="PANTHER" id="PTHR11662:SF405">
    <property type="entry name" value="PROTEIN CBG12249"/>
    <property type="match status" value="1"/>
</dbReference>
<dbReference type="EMBL" id="CATQJA010002640">
    <property type="protein sequence ID" value="CAJ0575590.1"/>
    <property type="molecule type" value="Genomic_DNA"/>
</dbReference>
<keyword evidence="2 5" id="KW-0812">Transmembrane</keyword>
<dbReference type="Pfam" id="PF07690">
    <property type="entry name" value="MFS_1"/>
    <property type="match status" value="2"/>
</dbReference>
<feature type="transmembrane region" description="Helical" evidence="5">
    <location>
        <begin position="508"/>
        <end position="528"/>
    </location>
</feature>
<dbReference type="GO" id="GO:0016020">
    <property type="term" value="C:membrane"/>
    <property type="evidence" value="ECO:0007669"/>
    <property type="project" value="UniProtKB-SubCell"/>
</dbReference>
<feature type="transmembrane region" description="Helical" evidence="5">
    <location>
        <begin position="194"/>
        <end position="214"/>
    </location>
</feature>
<dbReference type="GO" id="GO:0006820">
    <property type="term" value="P:monoatomic anion transport"/>
    <property type="evidence" value="ECO:0007669"/>
    <property type="project" value="TreeGrafter"/>
</dbReference>
<evidence type="ECO:0000256" key="2">
    <source>
        <dbReference type="ARBA" id="ARBA00022692"/>
    </source>
</evidence>
<keyword evidence="3 5" id="KW-1133">Transmembrane helix</keyword>
<comment type="caution">
    <text evidence="6">The sequence shown here is derived from an EMBL/GenBank/DDBJ whole genome shotgun (WGS) entry which is preliminary data.</text>
</comment>
<dbReference type="Proteomes" id="UP001177023">
    <property type="component" value="Unassembled WGS sequence"/>
</dbReference>
<feature type="transmembrane region" description="Helical" evidence="5">
    <location>
        <begin position="329"/>
        <end position="349"/>
    </location>
</feature>
<dbReference type="Gene3D" id="1.20.1250.20">
    <property type="entry name" value="MFS general substrate transporter like domains"/>
    <property type="match status" value="4"/>
</dbReference>
<protein>
    <recommendedName>
        <fullName evidence="8">Major facilitator superfamily (MFS) profile domain-containing protein</fullName>
    </recommendedName>
</protein>
<feature type="transmembrane region" description="Helical" evidence="5">
    <location>
        <begin position="286"/>
        <end position="308"/>
    </location>
</feature>
<feature type="transmembrane region" description="Helical" evidence="5">
    <location>
        <begin position="474"/>
        <end position="496"/>
    </location>
</feature>
<proteinExistence type="predicted"/>
<feature type="transmembrane region" description="Helical" evidence="5">
    <location>
        <begin position="156"/>
        <end position="173"/>
    </location>
</feature>